<keyword evidence="1" id="KW-0946">Virion</keyword>
<accession>A0A857DGW3</accession>
<dbReference type="Gene3D" id="1.20.1260.10">
    <property type="match status" value="1"/>
</dbReference>
<dbReference type="Proteomes" id="UP000430508">
    <property type="component" value="Chromosome"/>
</dbReference>
<dbReference type="CDD" id="cd00657">
    <property type="entry name" value="Ferritin_like"/>
    <property type="match status" value="1"/>
</dbReference>
<dbReference type="InterPro" id="IPR009078">
    <property type="entry name" value="Ferritin-like_SF"/>
</dbReference>
<dbReference type="AlphaFoldDB" id="A0A857DGW3"/>
<dbReference type="Pfam" id="PF07875">
    <property type="entry name" value="Coat_F"/>
    <property type="match status" value="1"/>
</dbReference>
<proteinExistence type="predicted"/>
<name>A0A857DGW3_9FIRM</name>
<dbReference type="InterPro" id="IPR012347">
    <property type="entry name" value="Ferritin-like"/>
</dbReference>
<organism evidence="1 2">
    <name type="scientific">Dehalobacter restrictus</name>
    <dbReference type="NCBI Taxonomy" id="55583"/>
    <lineage>
        <taxon>Bacteria</taxon>
        <taxon>Bacillati</taxon>
        <taxon>Bacillota</taxon>
        <taxon>Clostridia</taxon>
        <taxon>Eubacteriales</taxon>
        <taxon>Desulfitobacteriaceae</taxon>
        <taxon>Dehalobacter</taxon>
    </lineage>
</organism>
<gene>
    <name evidence="1" type="ORF">GQ588_02065</name>
</gene>
<evidence type="ECO:0000313" key="1">
    <source>
        <dbReference type="EMBL" id="QGZ99524.1"/>
    </source>
</evidence>
<dbReference type="InterPro" id="IPR012851">
    <property type="entry name" value="Spore_coat_CotF-like"/>
</dbReference>
<sequence>MMQLTSKERSLLEDSKSHEELCIKKYNNYAGQTQDLQLQQLFQSLAQKEQEHLTSLNQILSGGIPNIQQGQQQQQPQFMTSGMGQAGMVNQQDADLCQDMLSTEKHIASTYNTAIFEFRDTNIRRVLNHIQTEEQQHGESIYNYMQSKGMYQVH</sequence>
<evidence type="ECO:0000313" key="2">
    <source>
        <dbReference type="Proteomes" id="UP000430508"/>
    </source>
</evidence>
<protein>
    <submittedName>
        <fullName evidence="1">Spore coat protein</fullName>
    </submittedName>
</protein>
<dbReference type="EMBL" id="CP046996">
    <property type="protein sequence ID" value="QGZ99524.1"/>
    <property type="molecule type" value="Genomic_DNA"/>
</dbReference>
<reference evidence="1 2" key="1">
    <citation type="submission" date="2019-12" db="EMBL/GenBank/DDBJ databases">
        <title>Sequence classification of anaerobic respiratory reductive dehalogenases: First we see many, then we see few.</title>
        <authorList>
            <person name="Molenda O."/>
            <person name="Puentes Jacome L.A."/>
            <person name="Cao X."/>
            <person name="Nesbo C.L."/>
            <person name="Tang S."/>
            <person name="Morson N."/>
            <person name="Patron J."/>
            <person name="Lomheim L."/>
            <person name="Wishart D.S."/>
            <person name="Edwards E.A."/>
        </authorList>
    </citation>
    <scope>NUCLEOTIDE SEQUENCE [LARGE SCALE GENOMIC DNA]</scope>
    <source>
        <strain evidence="1 2">12DCA</strain>
    </source>
</reference>
<dbReference type="SUPFAM" id="SSF47240">
    <property type="entry name" value="Ferritin-like"/>
    <property type="match status" value="1"/>
</dbReference>
<keyword evidence="1" id="KW-0167">Capsid protein</keyword>
<dbReference type="RefSeq" id="WP_025205092.1">
    <property type="nucleotide sequence ID" value="NZ_CP046996.1"/>
</dbReference>